<dbReference type="EMBL" id="BK015649">
    <property type="protein sequence ID" value="DAE18027.1"/>
    <property type="molecule type" value="Genomic_DNA"/>
</dbReference>
<organism evidence="1">
    <name type="scientific">Siphoviridae sp. ctr8v12</name>
    <dbReference type="NCBI Taxonomy" id="2825685"/>
    <lineage>
        <taxon>Viruses</taxon>
        <taxon>Duplodnaviria</taxon>
        <taxon>Heunggongvirae</taxon>
        <taxon>Uroviricota</taxon>
        <taxon>Caudoviricetes</taxon>
    </lineage>
</organism>
<name>A0A8S5QGN0_9CAUD</name>
<accession>A0A8S5QGN0</accession>
<protein>
    <submittedName>
        <fullName evidence="1">Uncharacterized protein</fullName>
    </submittedName>
</protein>
<evidence type="ECO:0000313" key="1">
    <source>
        <dbReference type="EMBL" id="DAE18027.1"/>
    </source>
</evidence>
<proteinExistence type="predicted"/>
<sequence>MLDIKELRIGNYLNLNSQLFKVKKLSLNGYFYSYEIDKNLVCGCYCNPLPCYREVECVSTKDLSPIPLTSELLEKCGFVYENVFDSYWSPDLRYLKETKEGFYLYDNENCCCRISKSIHFLHQLQNMYYCLTNQELNVKL</sequence>
<reference evidence="1" key="1">
    <citation type="journal article" date="2021" name="Proc. Natl. Acad. Sci. U.S.A.">
        <title>A Catalog of Tens of Thousands of Viruses from Human Metagenomes Reveals Hidden Associations with Chronic Diseases.</title>
        <authorList>
            <person name="Tisza M.J."/>
            <person name="Buck C.B."/>
        </authorList>
    </citation>
    <scope>NUCLEOTIDE SEQUENCE</scope>
    <source>
        <strain evidence="1">Ctr8v12</strain>
    </source>
</reference>